<comment type="caution">
    <text evidence="1">The sequence shown here is derived from an EMBL/GenBank/DDBJ whole genome shotgun (WGS) entry which is preliminary data.</text>
</comment>
<organism evidence="1">
    <name type="scientific">marine sediment metagenome</name>
    <dbReference type="NCBI Taxonomy" id="412755"/>
    <lineage>
        <taxon>unclassified sequences</taxon>
        <taxon>metagenomes</taxon>
        <taxon>ecological metagenomes</taxon>
    </lineage>
</organism>
<name>A0A0F9VAR8_9ZZZZ</name>
<sequence length="77" mass="8354">MPVFPLDLSSTPYAVRIDQVDSNTSYIGKAEPGSGEAAGVWQIQRITVSGTITSIEWAGGTDEFDKVWDDRVGLTYS</sequence>
<dbReference type="EMBL" id="LAZR01000062">
    <property type="protein sequence ID" value="KKN96842.1"/>
    <property type="molecule type" value="Genomic_DNA"/>
</dbReference>
<evidence type="ECO:0000313" key="1">
    <source>
        <dbReference type="EMBL" id="KKN96842.1"/>
    </source>
</evidence>
<dbReference type="AlphaFoldDB" id="A0A0F9VAR8"/>
<protein>
    <submittedName>
        <fullName evidence="1">Uncharacterized protein</fullName>
    </submittedName>
</protein>
<proteinExistence type="predicted"/>
<accession>A0A0F9VAR8</accession>
<reference evidence="1" key="1">
    <citation type="journal article" date="2015" name="Nature">
        <title>Complex archaea that bridge the gap between prokaryotes and eukaryotes.</title>
        <authorList>
            <person name="Spang A."/>
            <person name="Saw J.H."/>
            <person name="Jorgensen S.L."/>
            <person name="Zaremba-Niedzwiedzka K."/>
            <person name="Martijn J."/>
            <person name="Lind A.E."/>
            <person name="van Eijk R."/>
            <person name="Schleper C."/>
            <person name="Guy L."/>
            <person name="Ettema T.J."/>
        </authorList>
    </citation>
    <scope>NUCLEOTIDE SEQUENCE</scope>
</reference>
<gene>
    <name evidence="1" type="ORF">LCGC14_0164860</name>
</gene>